<organism evidence="1 2">
    <name type="scientific">Trifolium medium</name>
    <dbReference type="NCBI Taxonomy" id="97028"/>
    <lineage>
        <taxon>Eukaryota</taxon>
        <taxon>Viridiplantae</taxon>
        <taxon>Streptophyta</taxon>
        <taxon>Embryophyta</taxon>
        <taxon>Tracheophyta</taxon>
        <taxon>Spermatophyta</taxon>
        <taxon>Magnoliopsida</taxon>
        <taxon>eudicotyledons</taxon>
        <taxon>Gunneridae</taxon>
        <taxon>Pentapetalae</taxon>
        <taxon>rosids</taxon>
        <taxon>fabids</taxon>
        <taxon>Fabales</taxon>
        <taxon>Fabaceae</taxon>
        <taxon>Papilionoideae</taxon>
        <taxon>50 kb inversion clade</taxon>
        <taxon>NPAAA clade</taxon>
        <taxon>Hologalegina</taxon>
        <taxon>IRL clade</taxon>
        <taxon>Trifolieae</taxon>
        <taxon>Trifolium</taxon>
    </lineage>
</organism>
<sequence>MRSYWTKPDDVAWAQNGLVATIINGEAVPVVQSRIMDAGFNDVILIPMGDGKDSHAQDYRRGAWFLRVDNGSMEKERIDFARVLIATPNLEIVNTVVTVLVDGIFILRNEGNFPLHYASVTSLN</sequence>
<name>A0A392N3I1_9FABA</name>
<reference evidence="1 2" key="1">
    <citation type="journal article" date="2018" name="Front. Plant Sci.">
        <title>Red Clover (Trifolium pratense) and Zigzag Clover (T. medium) - A Picture of Genomic Similarities and Differences.</title>
        <authorList>
            <person name="Dluhosova J."/>
            <person name="Istvanek J."/>
            <person name="Nedelnik J."/>
            <person name="Repkova J."/>
        </authorList>
    </citation>
    <scope>NUCLEOTIDE SEQUENCE [LARGE SCALE GENOMIC DNA]</scope>
    <source>
        <strain evidence="2">cv. 10/8</strain>
        <tissue evidence="1">Leaf</tissue>
    </source>
</reference>
<feature type="non-terminal residue" evidence="1">
    <location>
        <position position="124"/>
    </location>
</feature>
<keyword evidence="2" id="KW-1185">Reference proteome</keyword>
<evidence type="ECO:0000313" key="1">
    <source>
        <dbReference type="EMBL" id="MCH93528.1"/>
    </source>
</evidence>
<protein>
    <submittedName>
        <fullName evidence="1">Sulfate transporter</fullName>
    </submittedName>
</protein>
<dbReference type="Proteomes" id="UP000265520">
    <property type="component" value="Unassembled WGS sequence"/>
</dbReference>
<evidence type="ECO:0000313" key="2">
    <source>
        <dbReference type="Proteomes" id="UP000265520"/>
    </source>
</evidence>
<comment type="caution">
    <text evidence="1">The sequence shown here is derived from an EMBL/GenBank/DDBJ whole genome shotgun (WGS) entry which is preliminary data.</text>
</comment>
<proteinExistence type="predicted"/>
<dbReference type="AlphaFoldDB" id="A0A392N3I1"/>
<accession>A0A392N3I1</accession>
<gene>
    <name evidence="1" type="ORF">A2U01_0014480</name>
</gene>
<dbReference type="EMBL" id="LXQA010025157">
    <property type="protein sequence ID" value="MCH93528.1"/>
    <property type="molecule type" value="Genomic_DNA"/>
</dbReference>